<gene>
    <name evidence="1" type="ORF">FH779_03380</name>
</gene>
<dbReference type="Proteomes" id="UP000510643">
    <property type="component" value="Chromosome"/>
</dbReference>
<keyword evidence="2" id="KW-1185">Reference proteome</keyword>
<evidence type="ECO:0000313" key="1">
    <source>
        <dbReference type="EMBL" id="QLL57188.1"/>
    </source>
</evidence>
<name>A0A7H9DPU8_9FLAO</name>
<reference evidence="1 2" key="1">
    <citation type="submission" date="2019-06" db="EMBL/GenBank/DDBJ databases">
        <title>Emergence of pandrug resistant Empedobacter falsenii in China.</title>
        <authorList>
            <person name="Dong N."/>
            <person name="Chen S."/>
            <person name="Zhang R."/>
        </authorList>
    </citation>
    <scope>NUCLEOTIDE SEQUENCE [LARGE SCALE GENOMIC DNA]</scope>
    <source>
        <strain evidence="1 2">1681-1</strain>
    </source>
</reference>
<dbReference type="AlphaFoldDB" id="A0A7H9DPU8"/>
<evidence type="ECO:0000313" key="2">
    <source>
        <dbReference type="Proteomes" id="UP000510643"/>
    </source>
</evidence>
<sequence>MTTYISDYSSGAGNEKIYTRKAGDIIDFTSFKQSVDEFSSNIDLSTKSSFNNLSFVQKSYVDKSIEKQITFKDVTDNYLVENFNSRELIIEANIRGQSDNPAVNIPLFTNSKGKKVTIVNSTSKTEEYSSIEIYSDGSVLLGTIEPGLKVTFISNGTKWIKMDNIISAGIGTKIDEYGNVNLDLDWLKIWINQYFLSLDGGTVNGTVTANAFIEK</sequence>
<protein>
    <submittedName>
        <fullName evidence="1">Uncharacterized protein</fullName>
    </submittedName>
</protein>
<proteinExistence type="predicted"/>
<dbReference type="GeneID" id="78400478"/>
<accession>A0A7H9DPU8</accession>
<organism evidence="1 2">
    <name type="scientific">Empedobacter falsenii</name>
    <dbReference type="NCBI Taxonomy" id="343874"/>
    <lineage>
        <taxon>Bacteria</taxon>
        <taxon>Pseudomonadati</taxon>
        <taxon>Bacteroidota</taxon>
        <taxon>Flavobacteriia</taxon>
        <taxon>Flavobacteriales</taxon>
        <taxon>Weeksellaceae</taxon>
        <taxon>Empedobacter</taxon>
    </lineage>
</organism>
<dbReference type="KEGG" id="efal:FH779_03380"/>
<dbReference type="RefSeq" id="WP_180906052.1">
    <property type="nucleotide sequence ID" value="NZ_CP040908.1"/>
</dbReference>
<dbReference type="EMBL" id="CP040908">
    <property type="protein sequence ID" value="QLL57188.1"/>
    <property type="molecule type" value="Genomic_DNA"/>
</dbReference>